<dbReference type="EMBL" id="CM037157">
    <property type="protein sequence ID" value="KAH7848367.1"/>
    <property type="molecule type" value="Genomic_DNA"/>
</dbReference>
<proteinExistence type="predicted"/>
<dbReference type="Proteomes" id="UP000828048">
    <property type="component" value="Chromosome 7"/>
</dbReference>
<gene>
    <name evidence="1" type="ORF">Vadar_001994</name>
</gene>
<organism evidence="1 2">
    <name type="scientific">Vaccinium darrowii</name>
    <dbReference type="NCBI Taxonomy" id="229202"/>
    <lineage>
        <taxon>Eukaryota</taxon>
        <taxon>Viridiplantae</taxon>
        <taxon>Streptophyta</taxon>
        <taxon>Embryophyta</taxon>
        <taxon>Tracheophyta</taxon>
        <taxon>Spermatophyta</taxon>
        <taxon>Magnoliopsida</taxon>
        <taxon>eudicotyledons</taxon>
        <taxon>Gunneridae</taxon>
        <taxon>Pentapetalae</taxon>
        <taxon>asterids</taxon>
        <taxon>Ericales</taxon>
        <taxon>Ericaceae</taxon>
        <taxon>Vaccinioideae</taxon>
        <taxon>Vaccinieae</taxon>
        <taxon>Vaccinium</taxon>
    </lineage>
</organism>
<accession>A0ACB7Y4Z3</accession>
<name>A0ACB7Y4Z3_9ERIC</name>
<evidence type="ECO:0000313" key="2">
    <source>
        <dbReference type="Proteomes" id="UP000828048"/>
    </source>
</evidence>
<keyword evidence="2" id="KW-1185">Reference proteome</keyword>
<reference evidence="1 2" key="1">
    <citation type="journal article" date="2021" name="Hortic Res">
        <title>High-quality reference genome and annotation aids understanding of berry development for evergreen blueberry (Vaccinium darrowii).</title>
        <authorList>
            <person name="Yu J."/>
            <person name="Hulse-Kemp A.M."/>
            <person name="Babiker E."/>
            <person name="Staton M."/>
        </authorList>
    </citation>
    <scope>NUCLEOTIDE SEQUENCE [LARGE SCALE GENOMIC DNA]</scope>
    <source>
        <strain evidence="2">cv. NJ 8807/NJ 8810</strain>
        <tissue evidence="1">Young leaf</tissue>
    </source>
</reference>
<evidence type="ECO:0000313" key="1">
    <source>
        <dbReference type="EMBL" id="KAH7848367.1"/>
    </source>
</evidence>
<sequence length="330" mass="35915">MWNQRGNANGNVNANGGDQRRDEAVLVAIDKDKSSQFALKWAIDNLLSKGQTVTLNHVKQRPASIPTPLGSQVAVFDVNDGVAKAFKAQVDNQAKLLFLPFHAFCTRKDIKCKEIILEDPDVSKVICDFVKANLIEALVVGASSRNGFVKRFKATDIPTNLSKGAPEFCSVYVISPGKIQSVRYATSVDARPMQTNSARAPTAVVVNITYPLSEEQISIDVLGQRSVYVKESESHRSTISLSKQPQTPNSEVANLQQKIDDQAKTLTKYSRTLTIVQGLLQVLAAKAGIDPTEVQELLIDRNNTVEGTSGEKNDVANTSREEDDAAGTSE</sequence>
<protein>
    <submittedName>
        <fullName evidence="1">Uncharacterized protein</fullName>
    </submittedName>
</protein>
<comment type="caution">
    <text evidence="1">The sequence shown here is derived from an EMBL/GenBank/DDBJ whole genome shotgun (WGS) entry which is preliminary data.</text>
</comment>